<keyword evidence="5 10" id="KW-0418">Kinase</keyword>
<dbReference type="AlphaFoldDB" id="A0A4R5C8Y2"/>
<feature type="domain" description="Protein kinase" evidence="9">
    <location>
        <begin position="1"/>
        <end position="244"/>
    </location>
</feature>
<dbReference type="Proteomes" id="UP000294513">
    <property type="component" value="Unassembled WGS sequence"/>
</dbReference>
<dbReference type="SMART" id="SM00220">
    <property type="entry name" value="S_TKc"/>
    <property type="match status" value="1"/>
</dbReference>
<evidence type="ECO:0000256" key="8">
    <source>
        <dbReference type="SAM" id="Phobius"/>
    </source>
</evidence>
<keyword evidence="8" id="KW-0472">Membrane</keyword>
<dbReference type="Gene3D" id="3.30.200.20">
    <property type="entry name" value="Phosphorylase Kinase, domain 1"/>
    <property type="match status" value="1"/>
</dbReference>
<feature type="region of interest" description="Disordered" evidence="7">
    <location>
        <begin position="374"/>
        <end position="490"/>
    </location>
</feature>
<evidence type="ECO:0000313" key="11">
    <source>
        <dbReference type="Proteomes" id="UP000294513"/>
    </source>
</evidence>
<dbReference type="InterPro" id="IPR011009">
    <property type="entry name" value="Kinase-like_dom_sf"/>
</dbReference>
<keyword evidence="11" id="KW-1185">Reference proteome</keyword>
<reference evidence="10 11" key="1">
    <citation type="submission" date="2019-03" db="EMBL/GenBank/DDBJ databases">
        <title>Draft genome sequences of novel Actinobacteria.</title>
        <authorList>
            <person name="Sahin N."/>
            <person name="Ay H."/>
            <person name="Saygin H."/>
        </authorList>
    </citation>
    <scope>NUCLEOTIDE SEQUENCE [LARGE SCALE GENOMIC DNA]</scope>
    <source>
        <strain evidence="10 11">H3C3</strain>
    </source>
</reference>
<comment type="caution">
    <text evidence="10">The sequence shown here is derived from an EMBL/GenBank/DDBJ whole genome shotgun (WGS) entry which is preliminary data.</text>
</comment>
<keyword evidence="8" id="KW-0812">Transmembrane</keyword>
<sequence>MGEVWRASDEALGRQVAVKLLRLEWGADATARFRFESEARFAAELRHNGIAQAFDFGEQDGRAFLVMELVPGEPLDEILARDGGLPVEAVLDLVVQACRALTVAHEAGVVHRDVKPANLMVSPDGTLKITDFGIARRLAAASQTQTGMVMGTAHYISPEQASGQQISPSADVYSLGVVAYECLTGSPPFDGRTPVEIALKHVRDAPPELPSRVPAAARDLIAEMLAKAPEDRPADTGAVADRALAIRAALSTGRPIRDARGAAADRPIGVNPVTPGPHGRGASGARGPISPGSRGAAAASARHSVQAGRSSGLPGFDAHGAADNLSNGTVTGQRRAARRRPARRRSAMTYTTVAAGLLLAGALAAGLWKGLAFASSGREQRDPSRAPATRPVGGDIDEDPAAGPGTSSAHRTGSPRPTVTRRYRTDRVRPSTRGSRNASPTQKPMRNPSRAAPSAPDPTPTPTASTTTPSTPSPDPAPTQSGKLGSEDKV</sequence>
<proteinExistence type="predicted"/>
<organism evidence="10 11">
    <name type="scientific">Actinomadura rubrisoli</name>
    <dbReference type="NCBI Taxonomy" id="2530368"/>
    <lineage>
        <taxon>Bacteria</taxon>
        <taxon>Bacillati</taxon>
        <taxon>Actinomycetota</taxon>
        <taxon>Actinomycetes</taxon>
        <taxon>Streptosporangiales</taxon>
        <taxon>Thermomonosporaceae</taxon>
        <taxon>Actinomadura</taxon>
    </lineage>
</organism>
<dbReference type="CDD" id="cd14014">
    <property type="entry name" value="STKc_PknB_like"/>
    <property type="match status" value="1"/>
</dbReference>
<feature type="compositionally biased region" description="Polar residues" evidence="7">
    <location>
        <begin position="434"/>
        <end position="444"/>
    </location>
</feature>
<evidence type="ECO:0000256" key="3">
    <source>
        <dbReference type="ARBA" id="ARBA00022679"/>
    </source>
</evidence>
<dbReference type="EMBL" id="SMKU01000031">
    <property type="protein sequence ID" value="TDD93462.1"/>
    <property type="molecule type" value="Genomic_DNA"/>
</dbReference>
<dbReference type="FunFam" id="1.10.510.10:FF:000021">
    <property type="entry name" value="Serine/threonine protein kinase"/>
    <property type="match status" value="1"/>
</dbReference>
<dbReference type="OrthoDB" id="9762169at2"/>
<evidence type="ECO:0000256" key="2">
    <source>
        <dbReference type="ARBA" id="ARBA00022527"/>
    </source>
</evidence>
<dbReference type="GO" id="GO:0005524">
    <property type="term" value="F:ATP binding"/>
    <property type="evidence" value="ECO:0007669"/>
    <property type="project" value="UniProtKB-KW"/>
</dbReference>
<dbReference type="EC" id="2.7.11.1" evidence="1"/>
<dbReference type="GO" id="GO:0004674">
    <property type="term" value="F:protein serine/threonine kinase activity"/>
    <property type="evidence" value="ECO:0007669"/>
    <property type="project" value="UniProtKB-KW"/>
</dbReference>
<feature type="compositionally biased region" description="Low complexity" evidence="7">
    <location>
        <begin position="292"/>
        <end position="302"/>
    </location>
</feature>
<feature type="compositionally biased region" description="Basic residues" evidence="7">
    <location>
        <begin position="335"/>
        <end position="346"/>
    </location>
</feature>
<dbReference type="PROSITE" id="PS50011">
    <property type="entry name" value="PROTEIN_KINASE_DOM"/>
    <property type="match status" value="1"/>
</dbReference>
<evidence type="ECO:0000256" key="5">
    <source>
        <dbReference type="ARBA" id="ARBA00022777"/>
    </source>
</evidence>
<dbReference type="Gene3D" id="1.10.510.10">
    <property type="entry name" value="Transferase(Phosphotransferase) domain 1"/>
    <property type="match status" value="1"/>
</dbReference>
<evidence type="ECO:0000313" key="10">
    <source>
        <dbReference type="EMBL" id="TDD93462.1"/>
    </source>
</evidence>
<dbReference type="InterPro" id="IPR008271">
    <property type="entry name" value="Ser/Thr_kinase_AS"/>
</dbReference>
<keyword evidence="6" id="KW-0067">ATP-binding</keyword>
<accession>A0A4R5C8Y2</accession>
<feature type="region of interest" description="Disordered" evidence="7">
    <location>
        <begin position="257"/>
        <end position="346"/>
    </location>
</feature>
<keyword evidence="8" id="KW-1133">Transmembrane helix</keyword>
<evidence type="ECO:0000256" key="7">
    <source>
        <dbReference type="SAM" id="MobiDB-lite"/>
    </source>
</evidence>
<evidence type="ECO:0000256" key="4">
    <source>
        <dbReference type="ARBA" id="ARBA00022741"/>
    </source>
</evidence>
<feature type="transmembrane region" description="Helical" evidence="8">
    <location>
        <begin position="347"/>
        <end position="368"/>
    </location>
</feature>
<evidence type="ECO:0000259" key="9">
    <source>
        <dbReference type="PROSITE" id="PS50011"/>
    </source>
</evidence>
<dbReference type="Pfam" id="PF00069">
    <property type="entry name" value="Pkinase"/>
    <property type="match status" value="1"/>
</dbReference>
<dbReference type="InterPro" id="IPR000719">
    <property type="entry name" value="Prot_kinase_dom"/>
</dbReference>
<keyword evidence="4" id="KW-0547">Nucleotide-binding</keyword>
<keyword evidence="3" id="KW-0808">Transferase</keyword>
<dbReference type="PROSITE" id="PS00108">
    <property type="entry name" value="PROTEIN_KINASE_ST"/>
    <property type="match status" value="1"/>
</dbReference>
<evidence type="ECO:0000256" key="1">
    <source>
        <dbReference type="ARBA" id="ARBA00012513"/>
    </source>
</evidence>
<name>A0A4R5C8Y2_9ACTN</name>
<protein>
    <recommendedName>
        <fullName evidence="1">non-specific serine/threonine protein kinase</fullName>
        <ecNumber evidence="1">2.7.11.1</ecNumber>
    </recommendedName>
</protein>
<evidence type="ECO:0000256" key="6">
    <source>
        <dbReference type="ARBA" id="ARBA00022840"/>
    </source>
</evidence>
<dbReference type="PANTHER" id="PTHR43289">
    <property type="entry name" value="MITOGEN-ACTIVATED PROTEIN KINASE KINASE KINASE 20-RELATED"/>
    <property type="match status" value="1"/>
</dbReference>
<dbReference type="PANTHER" id="PTHR43289:SF6">
    <property type="entry name" value="SERINE_THREONINE-PROTEIN KINASE NEKL-3"/>
    <property type="match status" value="1"/>
</dbReference>
<dbReference type="SUPFAM" id="SSF56112">
    <property type="entry name" value="Protein kinase-like (PK-like)"/>
    <property type="match status" value="1"/>
</dbReference>
<gene>
    <name evidence="10" type="ORF">E1298_09425</name>
</gene>
<keyword evidence="2 10" id="KW-0723">Serine/threonine-protein kinase</keyword>